<dbReference type="Proteomes" id="UP000031565">
    <property type="component" value="Unassembled WGS sequence"/>
</dbReference>
<comment type="caution">
    <text evidence="1">The sequence shown here is derived from an EMBL/GenBank/DDBJ whole genome shotgun (WGS) entry which is preliminary data.</text>
</comment>
<name>A0A2R6Y5R1_9MOLU</name>
<keyword evidence="1" id="KW-0614">Plasmid</keyword>
<sequence length="114" mass="13985">MRRASYIDTKIDLNHQQEKVKKLKKLLQKTEMEWQNNWFNNLTGDKQEQYKKQVAEMKRITPSILWTIETGKIQVEWKRNWFKNLTEDKKENIIQKLTKLKLKLKKKTIYNSNF</sequence>
<reference evidence="1 2" key="1">
    <citation type="journal article" date="2015" name="MBio">
        <title>Genome sequence of the Drosophila melanogaster male-killing Spiroplasma strain MSRO endosymbiont.</title>
        <authorList>
            <person name="Paredes J.C."/>
            <person name="Herren J.K."/>
            <person name="Schupfer F."/>
            <person name="Marin R."/>
            <person name="Claverol S."/>
            <person name="Kuo C.H."/>
            <person name="Lemaitre B."/>
            <person name="Beven L."/>
        </authorList>
    </citation>
    <scope>NUCLEOTIDE SEQUENCE [LARGE SCALE GENOMIC DNA]</scope>
    <source>
        <strain evidence="1 2">MSRO</strain>
        <plasmid evidence="1">unnamed1</plasmid>
    </source>
</reference>
<dbReference type="EMBL" id="JTLV02000002">
    <property type="protein sequence ID" value="PTQ58152.1"/>
    <property type="molecule type" value="Genomic_DNA"/>
</dbReference>
<dbReference type="AlphaFoldDB" id="A0A2R6Y5R1"/>
<proteinExistence type="predicted"/>
<keyword evidence="2" id="KW-1185">Reference proteome</keyword>
<geneLocation type="plasmid" evidence="1">
    <name>unnamed1</name>
</geneLocation>
<protein>
    <submittedName>
        <fullName evidence="1">Uncharacterized protein</fullName>
    </submittedName>
</protein>
<gene>
    <name evidence="1" type="ORF">SMSRO_SFP00490</name>
</gene>
<accession>A0A2R6Y5R1</accession>
<dbReference type="RefSeq" id="WP_105629086.1">
    <property type="nucleotide sequence ID" value="NZ_JTLV02000002.1"/>
</dbReference>
<evidence type="ECO:0000313" key="1">
    <source>
        <dbReference type="EMBL" id="PTQ58152.1"/>
    </source>
</evidence>
<evidence type="ECO:0000313" key="2">
    <source>
        <dbReference type="Proteomes" id="UP000031565"/>
    </source>
</evidence>
<organism evidence="1 2">
    <name type="scientific">Spiroplasma poulsonii</name>
    <dbReference type="NCBI Taxonomy" id="2138"/>
    <lineage>
        <taxon>Bacteria</taxon>
        <taxon>Bacillati</taxon>
        <taxon>Mycoplasmatota</taxon>
        <taxon>Mollicutes</taxon>
        <taxon>Entomoplasmatales</taxon>
        <taxon>Spiroplasmataceae</taxon>
        <taxon>Spiroplasma</taxon>
    </lineage>
</organism>